<comment type="similarity">
    <text evidence="9">Belongs to the MscL family.</text>
</comment>
<evidence type="ECO:0000256" key="2">
    <source>
        <dbReference type="ARBA" id="ARBA00022448"/>
    </source>
</evidence>
<dbReference type="InterPro" id="IPR036019">
    <property type="entry name" value="MscL_channel"/>
</dbReference>
<comment type="subcellular location">
    <subcellularLocation>
        <location evidence="9">Cell membrane</location>
        <topology evidence="9">Multi-pass membrane protein</topology>
    </subcellularLocation>
    <subcellularLocation>
        <location evidence="1">Membrane</location>
        <topology evidence="1">Multi-pass membrane protein</topology>
    </subcellularLocation>
</comment>
<sequence length="122" mass="13573">MRKFISEFKTFLTQGSMLDMAIAFIVGGAFQVLLTSLVNDIFMPFIGVLTGSIALNDMVWVIGAAEVKIGSFLSNMIIFILTGFVVFILVKIMNKLRKPAEEEIDPTVALLTEIRDELARQK</sequence>
<evidence type="ECO:0000256" key="4">
    <source>
        <dbReference type="ARBA" id="ARBA00022692"/>
    </source>
</evidence>
<evidence type="ECO:0000256" key="6">
    <source>
        <dbReference type="ARBA" id="ARBA00023065"/>
    </source>
</evidence>
<dbReference type="InterPro" id="IPR001185">
    <property type="entry name" value="MS_channel"/>
</dbReference>
<dbReference type="InterPro" id="IPR037673">
    <property type="entry name" value="MSC/AndL"/>
</dbReference>
<evidence type="ECO:0000256" key="9">
    <source>
        <dbReference type="HAMAP-Rule" id="MF_00115"/>
    </source>
</evidence>
<dbReference type="EMBL" id="CP007588">
    <property type="protein sequence ID" value="AIG65286.1"/>
    <property type="molecule type" value="Genomic_DNA"/>
</dbReference>
<dbReference type="PANTHER" id="PTHR30266">
    <property type="entry name" value="MECHANOSENSITIVE CHANNEL MSCL"/>
    <property type="match status" value="1"/>
</dbReference>
<evidence type="ECO:0000313" key="11">
    <source>
        <dbReference type="Proteomes" id="UP000028491"/>
    </source>
</evidence>
<keyword evidence="3 9" id="KW-1003">Cell membrane</keyword>
<dbReference type="RefSeq" id="WP_009764924.1">
    <property type="nucleotide sequence ID" value="NZ_CP007588.1"/>
</dbReference>
<evidence type="ECO:0000256" key="1">
    <source>
        <dbReference type="ARBA" id="ARBA00004141"/>
    </source>
</evidence>
<comment type="function">
    <text evidence="9">Channel that opens in response to stretch forces in the membrane lipid bilayer. May participate in the regulation of osmotic pressure changes within the cell.</text>
</comment>
<keyword evidence="5 9" id="KW-1133">Transmembrane helix</keyword>
<dbReference type="PRINTS" id="PR01264">
    <property type="entry name" value="MECHCHANNEL"/>
</dbReference>
<feature type="transmembrane region" description="Helical" evidence="9">
    <location>
        <begin position="69"/>
        <end position="90"/>
    </location>
</feature>
<feature type="transmembrane region" description="Helical" evidence="9">
    <location>
        <begin position="45"/>
        <end position="63"/>
    </location>
</feature>
<keyword evidence="11" id="KW-1185">Reference proteome</keyword>
<evidence type="ECO:0000256" key="5">
    <source>
        <dbReference type="ARBA" id="ARBA00022989"/>
    </source>
</evidence>
<name>A0ABM5QRA7_9LACO</name>
<keyword evidence="2 9" id="KW-0813">Transport</keyword>
<reference evidence="10 11" key="1">
    <citation type="journal article" date="2014" name="Genome Announc.">
        <title>Whole-Genome Sequence of Weissella ceti Strain WS08, Isolated from Diseased Rainbow Trout in Brazil.</title>
        <authorList>
            <person name="Figueiredo H.C."/>
            <person name="Leal G."/>
            <person name="Pereira F.L."/>
            <person name="Soares S.C."/>
            <person name="Dorella F.A."/>
            <person name="Carvalho A.F."/>
            <person name="Pereira U.P."/>
            <person name="Azevedo V.A."/>
        </authorList>
    </citation>
    <scope>NUCLEOTIDE SEQUENCE [LARGE SCALE GENOMIC DNA]</scope>
    <source>
        <strain evidence="10 11">WS08</strain>
    </source>
</reference>
<evidence type="ECO:0000256" key="7">
    <source>
        <dbReference type="ARBA" id="ARBA00023136"/>
    </source>
</evidence>
<reference evidence="11" key="2">
    <citation type="submission" date="2014-04" db="EMBL/GenBank/DDBJ databases">
        <title>Complete genome of Weissella ceti strain WS08 isolated from diseased rainbow trout in Brazil.</title>
        <authorList>
            <person name="Figueiredo H.C.P."/>
            <person name="Leal C.A.G."/>
            <person name="Pereira F.L."/>
            <person name="Soares S.C."/>
            <person name="Dorella F.A."/>
            <person name="Carvalho A.F."/>
            <person name="Pereira U.P."/>
            <person name="Azevedo V.A.C."/>
        </authorList>
    </citation>
    <scope>NUCLEOTIDE SEQUENCE [LARGE SCALE GENOMIC DNA]</scope>
    <source>
        <strain evidence="11">WS08</strain>
    </source>
</reference>
<dbReference type="HAMAP" id="MF_00115">
    <property type="entry name" value="MscL"/>
    <property type="match status" value="1"/>
</dbReference>
<keyword evidence="6 9" id="KW-0406">Ion transport</keyword>
<evidence type="ECO:0000256" key="3">
    <source>
        <dbReference type="ARBA" id="ARBA00022475"/>
    </source>
</evidence>
<gene>
    <name evidence="9" type="primary">mscL</name>
    <name evidence="10" type="ORF">WS08_0347</name>
</gene>
<keyword evidence="8 9" id="KW-0407">Ion channel</keyword>
<dbReference type="Pfam" id="PF01741">
    <property type="entry name" value="MscL"/>
    <property type="match status" value="1"/>
</dbReference>
<evidence type="ECO:0000256" key="8">
    <source>
        <dbReference type="ARBA" id="ARBA00023303"/>
    </source>
</evidence>
<proteinExistence type="inferred from homology"/>
<dbReference type="Proteomes" id="UP000028491">
    <property type="component" value="Chromosome"/>
</dbReference>
<accession>A0ABM5QRA7</accession>
<dbReference type="Gene3D" id="1.10.1200.120">
    <property type="entry name" value="Large-conductance mechanosensitive channel, MscL, domain 1"/>
    <property type="match status" value="1"/>
</dbReference>
<feature type="transmembrane region" description="Helical" evidence="9">
    <location>
        <begin position="20"/>
        <end position="38"/>
    </location>
</feature>
<comment type="subunit">
    <text evidence="9">Homopentamer.</text>
</comment>
<organism evidence="10 11">
    <name type="scientific">Weissella tructae</name>
    <dbReference type="NCBI Taxonomy" id="887702"/>
    <lineage>
        <taxon>Bacteria</taxon>
        <taxon>Bacillati</taxon>
        <taxon>Bacillota</taxon>
        <taxon>Bacilli</taxon>
        <taxon>Lactobacillales</taxon>
        <taxon>Lactobacillaceae</taxon>
        <taxon>Weissella</taxon>
    </lineage>
</organism>
<keyword evidence="4 9" id="KW-0812">Transmembrane</keyword>
<evidence type="ECO:0000313" key="10">
    <source>
        <dbReference type="EMBL" id="AIG65286.1"/>
    </source>
</evidence>
<dbReference type="PANTHER" id="PTHR30266:SF2">
    <property type="entry name" value="LARGE-CONDUCTANCE MECHANOSENSITIVE CHANNEL"/>
    <property type="match status" value="1"/>
</dbReference>
<dbReference type="NCBIfam" id="TIGR00220">
    <property type="entry name" value="mscL"/>
    <property type="match status" value="1"/>
</dbReference>
<dbReference type="SUPFAM" id="SSF81330">
    <property type="entry name" value="Gated mechanosensitive channel"/>
    <property type="match status" value="1"/>
</dbReference>
<keyword evidence="7 9" id="KW-0472">Membrane</keyword>
<protein>
    <recommendedName>
        <fullName evidence="9">Large-conductance mechanosensitive channel</fullName>
    </recommendedName>
</protein>